<evidence type="ECO:0000256" key="3">
    <source>
        <dbReference type="ARBA" id="ARBA00022741"/>
    </source>
</evidence>
<comment type="caution">
    <text evidence="9">The sequence shown here is derived from an EMBL/GenBank/DDBJ whole genome shotgun (WGS) entry which is preliminary data.</text>
</comment>
<evidence type="ECO:0000256" key="2">
    <source>
        <dbReference type="ARBA" id="ARBA00022679"/>
    </source>
</evidence>
<keyword evidence="2" id="KW-0808">Transferase</keyword>
<dbReference type="Gene3D" id="3.40.50.10840">
    <property type="entry name" value="Putative sugar-binding, N-terminal domain"/>
    <property type="match status" value="1"/>
</dbReference>
<keyword evidence="3" id="KW-0547">Nucleotide-binding</keyword>
<dbReference type="GO" id="GO:0016301">
    <property type="term" value="F:kinase activity"/>
    <property type="evidence" value="ECO:0007669"/>
    <property type="project" value="UniProtKB-KW"/>
</dbReference>
<evidence type="ECO:0000256" key="6">
    <source>
        <dbReference type="ARBA" id="ARBA00023277"/>
    </source>
</evidence>
<accession>A0ABW4LGY6</accession>
<reference evidence="10" key="1">
    <citation type="journal article" date="2019" name="Int. J. Syst. Evol. Microbiol.">
        <title>The Global Catalogue of Microorganisms (GCM) 10K type strain sequencing project: providing services to taxonomists for standard genome sequencing and annotation.</title>
        <authorList>
            <consortium name="The Broad Institute Genomics Platform"/>
            <consortium name="The Broad Institute Genome Sequencing Center for Infectious Disease"/>
            <person name="Wu L."/>
            <person name="Ma J."/>
        </authorList>
    </citation>
    <scope>NUCLEOTIDE SEQUENCE [LARGE SCALE GENOMIC DNA]</scope>
    <source>
        <strain evidence="10">CGMCC 1.12471</strain>
    </source>
</reference>
<dbReference type="InterPro" id="IPR031475">
    <property type="entry name" value="NBD_C"/>
</dbReference>
<dbReference type="Pfam" id="PF07005">
    <property type="entry name" value="SBD_N"/>
    <property type="match status" value="1"/>
</dbReference>
<evidence type="ECO:0000256" key="1">
    <source>
        <dbReference type="ARBA" id="ARBA00005715"/>
    </source>
</evidence>
<proteinExistence type="inferred from homology"/>
<dbReference type="Proteomes" id="UP001597347">
    <property type="component" value="Unassembled WGS sequence"/>
</dbReference>
<keyword evidence="4 9" id="KW-0418">Kinase</keyword>
<organism evidence="9 10">
    <name type="scientific">Amnibacterium endophyticum</name>
    <dbReference type="NCBI Taxonomy" id="2109337"/>
    <lineage>
        <taxon>Bacteria</taxon>
        <taxon>Bacillati</taxon>
        <taxon>Actinomycetota</taxon>
        <taxon>Actinomycetes</taxon>
        <taxon>Micrococcales</taxon>
        <taxon>Microbacteriaceae</taxon>
        <taxon>Amnibacterium</taxon>
    </lineage>
</organism>
<dbReference type="InterPro" id="IPR010737">
    <property type="entry name" value="4-carb_acid_sugar_kinase_N"/>
</dbReference>
<protein>
    <submittedName>
        <fullName evidence="9">Four-carbon acid sugar kinase family protein</fullName>
    </submittedName>
</protein>
<evidence type="ECO:0000313" key="10">
    <source>
        <dbReference type="Proteomes" id="UP001597347"/>
    </source>
</evidence>
<dbReference type="SUPFAM" id="SSF142764">
    <property type="entry name" value="YgbK-like"/>
    <property type="match status" value="1"/>
</dbReference>
<feature type="domain" description="Four-carbon acid sugar kinase N-terminal" evidence="7">
    <location>
        <begin position="6"/>
        <end position="201"/>
    </location>
</feature>
<keyword evidence="10" id="KW-1185">Reference proteome</keyword>
<comment type="similarity">
    <text evidence="1">Belongs to the four-carbon acid sugar kinase family.</text>
</comment>
<dbReference type="Pfam" id="PF17042">
    <property type="entry name" value="NBD_C"/>
    <property type="match status" value="1"/>
</dbReference>
<evidence type="ECO:0000256" key="4">
    <source>
        <dbReference type="ARBA" id="ARBA00022777"/>
    </source>
</evidence>
<evidence type="ECO:0000313" key="9">
    <source>
        <dbReference type="EMBL" id="MFD1722522.1"/>
    </source>
</evidence>
<sequence>MRDWLLVADYVSGALDGAVGFAGRGAVAYAAGRDPAVADVLAVSTGSRAGAAPPATADEAIRPADVERLFVKIDSTLRGWPVAHVRTALSAWHPGATAVVCPAAPALGRTVRGGRLLVHGQPAVASAAGADPVAPATEDRLPVLFDAPLVAVDDVPGLVGTGPALVVDAVDEADLDRLAAVVESCGPRAVPVGAVGLAAALGARRGARAQERPRATAPVVLVTSLHPVATAQLATLGYLVPVVRPPATPDTRLDHAAATAAARAAARVAASLVTTHGADAVVVIGGDGTDALLGALGADGVEVRGSVLPGTPWGRVRGGDADGLLLVSRSGGFGGPDDLRRLIRILTEEIR</sequence>
<dbReference type="InterPro" id="IPR037051">
    <property type="entry name" value="4-carb_acid_sugar_kinase_N_sf"/>
</dbReference>
<dbReference type="RefSeq" id="WP_377935698.1">
    <property type="nucleotide sequence ID" value="NZ_JBHUEA010000022.1"/>
</dbReference>
<evidence type="ECO:0000259" key="7">
    <source>
        <dbReference type="Pfam" id="PF07005"/>
    </source>
</evidence>
<evidence type="ECO:0000256" key="5">
    <source>
        <dbReference type="ARBA" id="ARBA00022840"/>
    </source>
</evidence>
<feature type="domain" description="Four-carbon acid sugar kinase nucleotide binding" evidence="8">
    <location>
        <begin position="256"/>
        <end position="337"/>
    </location>
</feature>
<gene>
    <name evidence="9" type="ORF">ACFSBI_13275</name>
</gene>
<keyword evidence="5" id="KW-0067">ATP-binding</keyword>
<evidence type="ECO:0000259" key="8">
    <source>
        <dbReference type="Pfam" id="PF17042"/>
    </source>
</evidence>
<name>A0ABW4LGY6_9MICO</name>
<dbReference type="EMBL" id="JBHUEA010000022">
    <property type="protein sequence ID" value="MFD1722522.1"/>
    <property type="molecule type" value="Genomic_DNA"/>
</dbReference>
<keyword evidence="6" id="KW-0119">Carbohydrate metabolism</keyword>